<evidence type="ECO:0000256" key="1">
    <source>
        <dbReference type="SAM" id="SignalP"/>
    </source>
</evidence>
<feature type="domain" description="Thioredoxin" evidence="2">
    <location>
        <begin position="5"/>
        <end position="166"/>
    </location>
</feature>
<dbReference type="InterPro" id="IPR036249">
    <property type="entry name" value="Thioredoxin-like_sf"/>
</dbReference>
<name>A0ABV3Z0S4_9PROT</name>
<dbReference type="EMBL" id="JBEHZE010000001">
    <property type="protein sequence ID" value="MEX6632392.1"/>
    <property type="molecule type" value="Genomic_DNA"/>
</dbReference>
<evidence type="ECO:0000259" key="2">
    <source>
        <dbReference type="PROSITE" id="PS51352"/>
    </source>
</evidence>
<accession>A0ABV3Z0S4</accession>
<evidence type="ECO:0000313" key="3">
    <source>
        <dbReference type="EMBL" id="MEX6632392.1"/>
    </source>
</evidence>
<sequence>MLRVLLIGIAVLSVSGCTNAVGSTPVEAAKTEHRDDNPRPFDASRNAMMDVDVALSAAQASGKNVLLVLGGNWCHDSRGLAGKFEEPELAAIVAEGYELVWVDVGHRDRNLDVAQRFGVLEVRGTPTVLILSPQGELLNVDSVHDWRTADSKPYDETLAYFKKYAAQ</sequence>
<proteinExistence type="predicted"/>
<dbReference type="RefSeq" id="WP_369312317.1">
    <property type="nucleotide sequence ID" value="NZ_JBEHZE010000001.1"/>
</dbReference>
<dbReference type="Pfam" id="PF13899">
    <property type="entry name" value="Thioredoxin_7"/>
    <property type="match status" value="1"/>
</dbReference>
<feature type="signal peptide" evidence="1">
    <location>
        <begin position="1"/>
        <end position="20"/>
    </location>
</feature>
<organism evidence="3 4">
    <name type="scientific">Hyphococcus lacteus</name>
    <dbReference type="NCBI Taxonomy" id="3143536"/>
    <lineage>
        <taxon>Bacteria</taxon>
        <taxon>Pseudomonadati</taxon>
        <taxon>Pseudomonadota</taxon>
        <taxon>Alphaproteobacteria</taxon>
        <taxon>Parvularculales</taxon>
        <taxon>Parvularculaceae</taxon>
        <taxon>Hyphococcus</taxon>
    </lineage>
</organism>
<dbReference type="Proteomes" id="UP001560685">
    <property type="component" value="Unassembled WGS sequence"/>
</dbReference>
<dbReference type="SUPFAM" id="SSF52833">
    <property type="entry name" value="Thioredoxin-like"/>
    <property type="match status" value="1"/>
</dbReference>
<dbReference type="PROSITE" id="PS51352">
    <property type="entry name" value="THIOREDOXIN_2"/>
    <property type="match status" value="1"/>
</dbReference>
<keyword evidence="1" id="KW-0732">Signal</keyword>
<protein>
    <submittedName>
        <fullName evidence="3">Thioredoxin family protein</fullName>
    </submittedName>
</protein>
<keyword evidence="4" id="KW-1185">Reference proteome</keyword>
<gene>
    <name evidence="3" type="ORF">ABFZ84_02430</name>
</gene>
<comment type="caution">
    <text evidence="3">The sequence shown here is derived from an EMBL/GenBank/DDBJ whole genome shotgun (WGS) entry which is preliminary data.</text>
</comment>
<dbReference type="CDD" id="cd02947">
    <property type="entry name" value="TRX_family"/>
    <property type="match status" value="1"/>
</dbReference>
<dbReference type="InterPro" id="IPR013766">
    <property type="entry name" value="Thioredoxin_domain"/>
</dbReference>
<dbReference type="Gene3D" id="3.40.30.10">
    <property type="entry name" value="Glutaredoxin"/>
    <property type="match status" value="1"/>
</dbReference>
<feature type="chain" id="PRO_5045768417" evidence="1">
    <location>
        <begin position="21"/>
        <end position="167"/>
    </location>
</feature>
<reference evidence="3 4" key="1">
    <citation type="submission" date="2024-05" db="EMBL/GenBank/DDBJ databases">
        <title>Three bacterial strains, DH-69, EH-24, and ECK-19 isolated from coastal sediments.</title>
        <authorList>
            <person name="Ye Y.-Q."/>
            <person name="Du Z.-J."/>
        </authorList>
    </citation>
    <scope>NUCLEOTIDE SEQUENCE [LARGE SCALE GENOMIC DNA]</scope>
    <source>
        <strain evidence="3 4">ECK-19</strain>
    </source>
</reference>
<evidence type="ECO:0000313" key="4">
    <source>
        <dbReference type="Proteomes" id="UP001560685"/>
    </source>
</evidence>
<dbReference type="PROSITE" id="PS51257">
    <property type="entry name" value="PROKAR_LIPOPROTEIN"/>
    <property type="match status" value="1"/>
</dbReference>